<evidence type="ECO:0000256" key="5">
    <source>
        <dbReference type="ARBA" id="ARBA00022989"/>
    </source>
</evidence>
<keyword evidence="4 9" id="KW-0812">Transmembrane</keyword>
<dbReference type="Proteomes" id="UP000467840">
    <property type="component" value="Chromosome 1"/>
</dbReference>
<protein>
    <recommendedName>
        <fullName evidence="12">Aluminum-activated malate transporter</fullName>
    </recommendedName>
</protein>
<evidence type="ECO:0000313" key="11">
    <source>
        <dbReference type="Proteomes" id="UP000467840"/>
    </source>
</evidence>
<keyword evidence="6" id="KW-0406">Ion transport</keyword>
<evidence type="ECO:0000313" key="10">
    <source>
        <dbReference type="EMBL" id="KAF2298040.1"/>
    </source>
</evidence>
<keyword evidence="11" id="KW-1185">Reference proteome</keyword>
<evidence type="ECO:0000256" key="2">
    <source>
        <dbReference type="ARBA" id="ARBA00007079"/>
    </source>
</evidence>
<feature type="transmembrane region" description="Helical" evidence="9">
    <location>
        <begin position="160"/>
        <end position="181"/>
    </location>
</feature>
<evidence type="ECO:0000256" key="3">
    <source>
        <dbReference type="ARBA" id="ARBA00022448"/>
    </source>
</evidence>
<comment type="similarity">
    <text evidence="2">Belongs to the aromatic acid exporter (TC 2.A.85) family.</text>
</comment>
<name>A0A6A6L9B1_HEVBR</name>
<evidence type="ECO:0000256" key="8">
    <source>
        <dbReference type="ARBA" id="ARBA00023303"/>
    </source>
</evidence>
<feature type="transmembrane region" description="Helical" evidence="9">
    <location>
        <begin position="98"/>
        <end position="117"/>
    </location>
</feature>
<dbReference type="AlphaFoldDB" id="A0A6A6L9B1"/>
<feature type="transmembrane region" description="Helical" evidence="9">
    <location>
        <begin position="129"/>
        <end position="148"/>
    </location>
</feature>
<reference evidence="10 11" key="1">
    <citation type="journal article" date="2020" name="Mol. Plant">
        <title>The Chromosome-Based Rubber Tree Genome Provides New Insights into Spurge Genome Evolution and Rubber Biosynthesis.</title>
        <authorList>
            <person name="Liu J."/>
            <person name="Shi C."/>
            <person name="Shi C.C."/>
            <person name="Li W."/>
            <person name="Zhang Q.J."/>
            <person name="Zhang Y."/>
            <person name="Li K."/>
            <person name="Lu H.F."/>
            <person name="Shi C."/>
            <person name="Zhu S.T."/>
            <person name="Xiao Z.Y."/>
            <person name="Nan H."/>
            <person name="Yue Y."/>
            <person name="Zhu X.G."/>
            <person name="Wu Y."/>
            <person name="Hong X.N."/>
            <person name="Fan G.Y."/>
            <person name="Tong Y."/>
            <person name="Zhang D."/>
            <person name="Mao C.L."/>
            <person name="Liu Y.L."/>
            <person name="Hao S.J."/>
            <person name="Liu W.Q."/>
            <person name="Lv M.Q."/>
            <person name="Zhang H.B."/>
            <person name="Liu Y."/>
            <person name="Hu-Tang G.R."/>
            <person name="Wang J.P."/>
            <person name="Wang J.H."/>
            <person name="Sun Y.H."/>
            <person name="Ni S.B."/>
            <person name="Chen W.B."/>
            <person name="Zhang X.C."/>
            <person name="Jiao Y.N."/>
            <person name="Eichler E.E."/>
            <person name="Li G.H."/>
            <person name="Liu X."/>
            <person name="Gao L.Z."/>
        </authorList>
    </citation>
    <scope>NUCLEOTIDE SEQUENCE [LARGE SCALE GENOMIC DNA]</scope>
    <source>
        <strain evidence="11">cv. GT1</strain>
        <tissue evidence="10">Leaf</tissue>
    </source>
</reference>
<gene>
    <name evidence="10" type="ORF">GH714_007572</name>
</gene>
<comment type="caution">
    <text evidence="10">The sequence shown here is derived from an EMBL/GenBank/DDBJ whole genome shotgun (WGS) entry which is preliminary data.</text>
</comment>
<dbReference type="EMBL" id="JAAGAX010000011">
    <property type="protein sequence ID" value="KAF2298040.1"/>
    <property type="molecule type" value="Genomic_DNA"/>
</dbReference>
<dbReference type="GO" id="GO:0015743">
    <property type="term" value="P:malate transport"/>
    <property type="evidence" value="ECO:0007669"/>
    <property type="project" value="InterPro"/>
</dbReference>
<proteinExistence type="inferred from homology"/>
<feature type="transmembrane region" description="Helical" evidence="9">
    <location>
        <begin position="34"/>
        <end position="55"/>
    </location>
</feature>
<evidence type="ECO:0000256" key="6">
    <source>
        <dbReference type="ARBA" id="ARBA00023065"/>
    </source>
</evidence>
<organism evidence="10 11">
    <name type="scientific">Hevea brasiliensis</name>
    <name type="common">Para rubber tree</name>
    <name type="synonym">Siphonia brasiliensis</name>
    <dbReference type="NCBI Taxonomy" id="3981"/>
    <lineage>
        <taxon>Eukaryota</taxon>
        <taxon>Viridiplantae</taxon>
        <taxon>Streptophyta</taxon>
        <taxon>Embryophyta</taxon>
        <taxon>Tracheophyta</taxon>
        <taxon>Spermatophyta</taxon>
        <taxon>Magnoliopsida</taxon>
        <taxon>eudicotyledons</taxon>
        <taxon>Gunneridae</taxon>
        <taxon>Pentapetalae</taxon>
        <taxon>rosids</taxon>
        <taxon>fabids</taxon>
        <taxon>Malpighiales</taxon>
        <taxon>Euphorbiaceae</taxon>
        <taxon>Crotonoideae</taxon>
        <taxon>Micrandreae</taxon>
        <taxon>Hevea</taxon>
    </lineage>
</organism>
<dbReference type="GO" id="GO:0034220">
    <property type="term" value="P:monoatomic ion transmembrane transport"/>
    <property type="evidence" value="ECO:0007669"/>
    <property type="project" value="UniProtKB-KW"/>
</dbReference>
<accession>A0A6A6L9B1</accession>
<dbReference type="GO" id="GO:0016020">
    <property type="term" value="C:membrane"/>
    <property type="evidence" value="ECO:0007669"/>
    <property type="project" value="UniProtKB-SubCell"/>
</dbReference>
<keyword evidence="7 9" id="KW-0472">Membrane</keyword>
<evidence type="ECO:0008006" key="12">
    <source>
        <dbReference type="Google" id="ProtNLM"/>
    </source>
</evidence>
<evidence type="ECO:0000256" key="9">
    <source>
        <dbReference type="SAM" id="Phobius"/>
    </source>
</evidence>
<feature type="transmembrane region" description="Helical" evidence="9">
    <location>
        <begin position="67"/>
        <end position="86"/>
    </location>
</feature>
<dbReference type="InterPro" id="IPR020966">
    <property type="entry name" value="ALMT"/>
</dbReference>
<dbReference type="Pfam" id="PF11744">
    <property type="entry name" value="ALMT"/>
    <property type="match status" value="1"/>
</dbReference>
<dbReference type="PANTHER" id="PTHR31086">
    <property type="entry name" value="ALUMINUM-ACTIVATED MALATE TRANSPORTER 10"/>
    <property type="match status" value="1"/>
</dbReference>
<keyword evidence="3" id="KW-0813">Transport</keyword>
<evidence type="ECO:0000256" key="4">
    <source>
        <dbReference type="ARBA" id="ARBA00022692"/>
    </source>
</evidence>
<evidence type="ECO:0000256" key="7">
    <source>
        <dbReference type="ARBA" id="ARBA00023136"/>
    </source>
</evidence>
<evidence type="ECO:0000256" key="1">
    <source>
        <dbReference type="ARBA" id="ARBA00004141"/>
    </source>
</evidence>
<sequence>MAHEKKATSSTAGVEWRINVGDGSSKLLVQEAVLATRAWLGLKGTALTVVSLFYYLRPLYEGFGGNAMWAIMTVVVVFENTVGATIYKSLNRVSGTSLAGLLAFSVHWVASSAATFSRFIPSVKQNFDYGAMIFILTFSLVAVSGYRVEKLFELAHERLSTIIIGISSCFLVSMLICPIWAGQELFTEEFPISGCVAEYFSPDDSNKNLLAYKCVLSSKASEESMANFARWEPPHGCFSFKHPWKQYPKIGAAMRNCAYCIEALSSCIDSETQAPEFIKKQLSTACQRVSSNSSSVITELAETIKSMKRSCNIDFLVEEMNSAVEELQQALKSLSKLSIPPESKNITETPTSAAMDTKVPLMEVMPVVTFASLLIEISSRIKGIVKAVEQLANVAEFKVTVQDKCNETQRQQQTTRSTER</sequence>
<keyword evidence="5 9" id="KW-1133">Transmembrane helix</keyword>
<comment type="subcellular location">
    <subcellularLocation>
        <location evidence="1">Membrane</location>
        <topology evidence="1">Multi-pass membrane protein</topology>
    </subcellularLocation>
</comment>
<keyword evidence="8" id="KW-0407">Ion channel</keyword>